<gene>
    <name evidence="3" type="ORF">LZ495_26845</name>
</gene>
<evidence type="ECO:0000313" key="3">
    <source>
        <dbReference type="EMBL" id="MCF2530810.1"/>
    </source>
</evidence>
<organism evidence="3 4">
    <name type="scientific">Yinghuangia soli</name>
    <dbReference type="NCBI Taxonomy" id="2908204"/>
    <lineage>
        <taxon>Bacteria</taxon>
        <taxon>Bacillati</taxon>
        <taxon>Actinomycetota</taxon>
        <taxon>Actinomycetes</taxon>
        <taxon>Kitasatosporales</taxon>
        <taxon>Streptomycetaceae</taxon>
        <taxon>Yinghuangia</taxon>
    </lineage>
</organism>
<proteinExistence type="predicted"/>
<feature type="chain" id="PRO_5041447036" description="Secreted protein" evidence="2">
    <location>
        <begin position="25"/>
        <end position="264"/>
    </location>
</feature>
<keyword evidence="2" id="KW-0732">Signal</keyword>
<protein>
    <recommendedName>
        <fullName evidence="5">Secreted protein</fullName>
    </recommendedName>
</protein>
<sequence>MKRTANAAFAAGLILCAAVPAAGAEPGAPSAAPTPRGVVTGSAVTLGPNQVLDLPRLNCPSGQTSTGGGLTLSPDNGVFMRSSNPAGVGWELSVHNLSDGPRTVTPLVICTSDPSITHVAGPVVSGDTVFSGAQCPAGQVVAGGGAAAAHRNFLSYSSDYNEGWHARARNLGSGPSAVAAFVRCSNRPHSDAGTTTGVPVPPGQTRSAHVECPANQVPTAGGGYGDPKLLHNASGPTATGWTIRATNTESTDRSLYATVVCTTP</sequence>
<name>A0AA41Q4G5_9ACTN</name>
<dbReference type="EMBL" id="JAKFHA010000018">
    <property type="protein sequence ID" value="MCF2530810.1"/>
    <property type="molecule type" value="Genomic_DNA"/>
</dbReference>
<keyword evidence="4" id="KW-1185">Reference proteome</keyword>
<evidence type="ECO:0000256" key="2">
    <source>
        <dbReference type="SAM" id="SignalP"/>
    </source>
</evidence>
<evidence type="ECO:0000256" key="1">
    <source>
        <dbReference type="SAM" id="MobiDB-lite"/>
    </source>
</evidence>
<accession>A0AA41Q4G5</accession>
<reference evidence="3" key="1">
    <citation type="submission" date="2022-01" db="EMBL/GenBank/DDBJ databases">
        <title>Genome-Based Taxonomic Classification of the Phylum Actinobacteria.</title>
        <authorList>
            <person name="Gao Y."/>
        </authorList>
    </citation>
    <scope>NUCLEOTIDE SEQUENCE</scope>
    <source>
        <strain evidence="3">KLBMP 8922</strain>
    </source>
</reference>
<dbReference type="AlphaFoldDB" id="A0AA41Q4G5"/>
<evidence type="ECO:0008006" key="5">
    <source>
        <dbReference type="Google" id="ProtNLM"/>
    </source>
</evidence>
<feature type="signal peptide" evidence="2">
    <location>
        <begin position="1"/>
        <end position="24"/>
    </location>
</feature>
<comment type="caution">
    <text evidence="3">The sequence shown here is derived from an EMBL/GenBank/DDBJ whole genome shotgun (WGS) entry which is preliminary data.</text>
</comment>
<feature type="region of interest" description="Disordered" evidence="1">
    <location>
        <begin position="188"/>
        <end position="207"/>
    </location>
</feature>
<evidence type="ECO:0000313" key="4">
    <source>
        <dbReference type="Proteomes" id="UP001165378"/>
    </source>
</evidence>
<dbReference type="Proteomes" id="UP001165378">
    <property type="component" value="Unassembled WGS sequence"/>
</dbReference>
<dbReference type="RefSeq" id="WP_235055466.1">
    <property type="nucleotide sequence ID" value="NZ_JAKFHA010000018.1"/>
</dbReference>